<keyword evidence="10 16" id="KW-1133">Transmembrane helix</keyword>
<reference evidence="18" key="1">
    <citation type="journal article" date="2020" name="Ecol. Evol.">
        <title>Genome structure and content of the rice root-knot nematode (Meloidogyne graminicola).</title>
        <authorList>
            <person name="Phan N.T."/>
            <person name="Danchin E.G.J."/>
            <person name="Klopp C."/>
            <person name="Perfus-Barbeoch L."/>
            <person name="Kozlowski D.K."/>
            <person name="Koutsovoulos G.D."/>
            <person name="Lopez-Roques C."/>
            <person name="Bouchez O."/>
            <person name="Zahm M."/>
            <person name="Besnard G."/>
            <person name="Bellafiore S."/>
        </authorList>
    </citation>
    <scope>NUCLEOTIDE SEQUENCE</scope>
    <source>
        <strain evidence="18">VN-18</strain>
    </source>
</reference>
<dbReference type="Pfam" id="PF02167">
    <property type="entry name" value="Cytochrom_C1"/>
    <property type="match status" value="1"/>
</dbReference>
<evidence type="ECO:0000256" key="15">
    <source>
        <dbReference type="SAM" id="MobiDB-lite"/>
    </source>
</evidence>
<evidence type="ECO:0000256" key="16">
    <source>
        <dbReference type="SAM" id="Phobius"/>
    </source>
</evidence>
<keyword evidence="9" id="KW-0249">Electron transport</keyword>
<evidence type="ECO:0000256" key="6">
    <source>
        <dbReference type="ARBA" id="ARBA00022692"/>
    </source>
</evidence>
<dbReference type="SUPFAM" id="SSF81496">
    <property type="entry name" value="Cytochrome c1 subunit of cytochrome bc1 complex (Ubiquinol-cytochrome c reductase), transmembrane anchor"/>
    <property type="match status" value="1"/>
</dbReference>
<organism evidence="18 19">
    <name type="scientific">Meloidogyne graminicola</name>
    <dbReference type="NCBI Taxonomy" id="189291"/>
    <lineage>
        <taxon>Eukaryota</taxon>
        <taxon>Metazoa</taxon>
        <taxon>Ecdysozoa</taxon>
        <taxon>Nematoda</taxon>
        <taxon>Chromadorea</taxon>
        <taxon>Rhabditida</taxon>
        <taxon>Tylenchina</taxon>
        <taxon>Tylenchomorpha</taxon>
        <taxon>Tylenchoidea</taxon>
        <taxon>Meloidogynidae</taxon>
        <taxon>Meloidogyninae</taxon>
        <taxon>Meloidogyne</taxon>
    </lineage>
</organism>
<evidence type="ECO:0000256" key="9">
    <source>
        <dbReference type="ARBA" id="ARBA00022982"/>
    </source>
</evidence>
<evidence type="ECO:0000256" key="7">
    <source>
        <dbReference type="ARBA" id="ARBA00022723"/>
    </source>
</evidence>
<dbReference type="AlphaFoldDB" id="A0A8S9ZD84"/>
<dbReference type="Gene3D" id="1.20.5.100">
    <property type="entry name" value="Cytochrome c1, transmembrane anchor, C-terminal"/>
    <property type="match status" value="1"/>
</dbReference>
<comment type="similarity">
    <text evidence="2">Belongs to the cytochrome c family.</text>
</comment>
<dbReference type="InterPro" id="IPR002326">
    <property type="entry name" value="Cyt_c1"/>
</dbReference>
<dbReference type="OrthoDB" id="5925at2759"/>
<dbReference type="InterPro" id="IPR036909">
    <property type="entry name" value="Cyt_c-like_dom_sf"/>
</dbReference>
<evidence type="ECO:0000256" key="8">
    <source>
        <dbReference type="ARBA" id="ARBA00022792"/>
    </source>
</evidence>
<feature type="binding site" description="covalent" evidence="14">
    <location>
        <position position="84"/>
    </location>
    <ligand>
        <name>heme c</name>
        <dbReference type="ChEBI" id="CHEBI:61717"/>
    </ligand>
</feature>
<keyword evidence="4 14" id="KW-0349">Heme</keyword>
<dbReference type="GO" id="GO:0009055">
    <property type="term" value="F:electron transfer activity"/>
    <property type="evidence" value="ECO:0007669"/>
    <property type="project" value="InterPro"/>
</dbReference>
<keyword evidence="19" id="KW-1185">Reference proteome</keyword>
<evidence type="ECO:0000256" key="1">
    <source>
        <dbReference type="ARBA" id="ARBA00004273"/>
    </source>
</evidence>
<keyword evidence="12" id="KW-0496">Mitochondrion</keyword>
<feature type="domain" description="Cytochrome c" evidence="17">
    <location>
        <begin position="68"/>
        <end position="239"/>
    </location>
</feature>
<dbReference type="GO" id="GO:0020037">
    <property type="term" value="F:heme binding"/>
    <property type="evidence" value="ECO:0007669"/>
    <property type="project" value="InterPro"/>
</dbReference>
<dbReference type="InterPro" id="IPR009056">
    <property type="entry name" value="Cyt_c-like_dom"/>
</dbReference>
<name>A0A8S9ZD84_9BILA</name>
<evidence type="ECO:0000256" key="11">
    <source>
        <dbReference type="ARBA" id="ARBA00023004"/>
    </source>
</evidence>
<keyword evidence="3" id="KW-0813">Transport</keyword>
<comment type="subcellular location">
    <subcellularLocation>
        <location evidence="1">Mitochondrion inner membrane</location>
    </subcellularLocation>
</comment>
<comment type="cofactor">
    <cofactor evidence="14">
        <name>heme c</name>
        <dbReference type="ChEBI" id="CHEBI:61717"/>
    </cofactor>
    <text evidence="14">Binds 1 heme c group covalently per subunit.</text>
</comment>
<dbReference type="GO" id="GO:0046872">
    <property type="term" value="F:metal ion binding"/>
    <property type="evidence" value="ECO:0007669"/>
    <property type="project" value="UniProtKB-KW"/>
</dbReference>
<dbReference type="SUPFAM" id="SSF46626">
    <property type="entry name" value="Cytochrome c"/>
    <property type="match status" value="1"/>
</dbReference>
<gene>
    <name evidence="18" type="ORF">Mgra_00009782</name>
</gene>
<evidence type="ECO:0000256" key="4">
    <source>
        <dbReference type="ARBA" id="ARBA00022617"/>
    </source>
</evidence>
<evidence type="ECO:0000256" key="12">
    <source>
        <dbReference type="ARBA" id="ARBA00023128"/>
    </source>
</evidence>
<evidence type="ECO:0000256" key="3">
    <source>
        <dbReference type="ARBA" id="ARBA00022448"/>
    </source>
</evidence>
<feature type="transmembrane region" description="Helical" evidence="16">
    <location>
        <begin position="249"/>
        <end position="267"/>
    </location>
</feature>
<feature type="binding site" description="covalent" evidence="14">
    <location>
        <position position="85"/>
    </location>
    <ligand>
        <name>heme c</name>
        <dbReference type="ChEBI" id="CHEBI:61717"/>
    </ligand>
</feature>
<proteinExistence type="inferred from homology"/>
<keyword evidence="5" id="KW-0679">Respiratory chain</keyword>
<dbReference type="GO" id="GO:0006122">
    <property type="term" value="P:mitochondrial electron transport, ubiquinol to cytochrome c"/>
    <property type="evidence" value="ECO:0007669"/>
    <property type="project" value="TreeGrafter"/>
</dbReference>
<evidence type="ECO:0000256" key="2">
    <source>
        <dbReference type="ARBA" id="ARBA00006488"/>
    </source>
</evidence>
<keyword evidence="8" id="KW-0999">Mitochondrion inner membrane</keyword>
<evidence type="ECO:0000313" key="19">
    <source>
        <dbReference type="Proteomes" id="UP000605970"/>
    </source>
</evidence>
<evidence type="ECO:0000256" key="5">
    <source>
        <dbReference type="ARBA" id="ARBA00022660"/>
    </source>
</evidence>
<dbReference type="PANTHER" id="PTHR10266">
    <property type="entry name" value="CYTOCHROME C1"/>
    <property type="match status" value="1"/>
</dbReference>
<feature type="region of interest" description="Disordered" evidence="15">
    <location>
        <begin position="291"/>
        <end position="310"/>
    </location>
</feature>
<accession>A0A8S9ZD84</accession>
<dbReference type="PROSITE" id="PS51007">
    <property type="entry name" value="CYTC"/>
    <property type="match status" value="1"/>
</dbReference>
<dbReference type="EMBL" id="JABEBT010000183">
    <property type="protein sequence ID" value="KAF7626041.1"/>
    <property type="molecule type" value="Genomic_DNA"/>
</dbReference>
<dbReference type="GO" id="GO:0005743">
    <property type="term" value="C:mitochondrial inner membrane"/>
    <property type="evidence" value="ECO:0007669"/>
    <property type="project" value="UniProtKB-SubCell"/>
</dbReference>
<evidence type="ECO:0000259" key="17">
    <source>
        <dbReference type="PROSITE" id="PS51007"/>
    </source>
</evidence>
<dbReference type="PRINTS" id="PR00603">
    <property type="entry name" value="CYTOCHROMEC1"/>
</dbReference>
<dbReference type="PANTHER" id="PTHR10266:SF3">
    <property type="entry name" value="CYTOCHROME C1, HEME PROTEIN, MITOCHONDRIAL"/>
    <property type="match status" value="1"/>
</dbReference>
<evidence type="ECO:0000256" key="14">
    <source>
        <dbReference type="PIRSR" id="PIRSR602326-1"/>
    </source>
</evidence>
<evidence type="ECO:0000313" key="18">
    <source>
        <dbReference type="EMBL" id="KAF7626041.1"/>
    </source>
</evidence>
<keyword evidence="13 16" id="KW-0472">Membrane</keyword>
<evidence type="ECO:0000256" key="13">
    <source>
        <dbReference type="ARBA" id="ARBA00023136"/>
    </source>
</evidence>
<dbReference type="Gene3D" id="1.10.760.10">
    <property type="entry name" value="Cytochrome c-like domain"/>
    <property type="match status" value="1"/>
</dbReference>
<sequence>MNFLKQIKFNGIPRLTDKGKWIVCVTGGVFTCSLVYALEHYADASEFVVHPYHLPWSHKGYLDALDMASVRRGYEVYKQVCAACHSMQYIRYRHFVNAFMTEEEAKAEASEIEVDIINDKGAPAKRPGLLNDFLPSPYPNRKAAEAANNGAEPPDLSLMGWAREDGDNYIFHLLTGYGFDVPEGVLCEEGKAYNPYFPNGSVLAMPQQLFDDGIEYKDGTPATMSQQAKDVATFLRWACEQWHDTRKQYAIKLALLVPIVTFVLLYWKRKVWTMIKSEKWFHRTVKGREWTPDSKFPPPPKDAPSLKKLN</sequence>
<keyword evidence="6 16" id="KW-0812">Transmembrane</keyword>
<feature type="binding site" description="covalent" evidence="14">
    <location>
        <position position="205"/>
    </location>
    <ligand>
        <name>heme c</name>
        <dbReference type="ChEBI" id="CHEBI:61717"/>
    </ligand>
</feature>
<dbReference type="Proteomes" id="UP000605970">
    <property type="component" value="Unassembled WGS sequence"/>
</dbReference>
<comment type="caution">
    <text evidence="18">The sequence shown here is derived from an EMBL/GenBank/DDBJ whole genome shotgun (WGS) entry which is preliminary data.</text>
</comment>
<keyword evidence="11 14" id="KW-0408">Iron</keyword>
<evidence type="ECO:0000256" key="10">
    <source>
        <dbReference type="ARBA" id="ARBA00022989"/>
    </source>
</evidence>
<feature type="binding site" description="covalent" evidence="14">
    <location>
        <position position="81"/>
    </location>
    <ligand>
        <name>heme c</name>
        <dbReference type="ChEBI" id="CHEBI:61717"/>
    </ligand>
</feature>
<dbReference type="InterPro" id="IPR021157">
    <property type="entry name" value="Cyt_c1_TM_anchor_C"/>
</dbReference>
<feature type="transmembrane region" description="Helical" evidence="16">
    <location>
        <begin position="21"/>
        <end position="38"/>
    </location>
</feature>
<protein>
    <submittedName>
        <fullName evidence="18">Cytochrome c domain-containing protein</fullName>
    </submittedName>
</protein>
<keyword evidence="7 14" id="KW-0479">Metal-binding</keyword>